<sequence length="316" mass="33985">MKTTALSYPSADGVSTVRAWLWEPDGNAEAPAARRGLVQIIHGMSEHAGRYLPFIEYLCDHGFAVCANDHVGHGRTAASEEDLGHMPLKDGEDVLIGDVHALRLQAIARLGISTPYILFGHSMGSFIARIYLTRYAFGVRAAIICGTGQQPLLLTGIGRVFTGIVSAVRGERHRSRIAHALGAGGFGRAIKDARTDVDWISTDPEVVDDYLSDPLSGQVFTVGGYGTLSRLAADAQSPKLVARIPHGLPMLFIAGGEDPVGECGRGVHRAVEQCRAAGIEDVDEIIYPGARHEILNEPIRAQVEADVLAWLERHGL</sequence>
<dbReference type="InterPro" id="IPR051044">
    <property type="entry name" value="MAG_DAG_Lipase"/>
</dbReference>
<proteinExistence type="predicted"/>
<reference evidence="2" key="1">
    <citation type="journal article" date="2021" name="PeerJ">
        <title>Extensive microbial diversity within the chicken gut microbiome revealed by metagenomics and culture.</title>
        <authorList>
            <person name="Gilroy R."/>
            <person name="Ravi A."/>
            <person name="Getino M."/>
            <person name="Pursley I."/>
            <person name="Horton D.L."/>
            <person name="Alikhan N.F."/>
            <person name="Baker D."/>
            <person name="Gharbi K."/>
            <person name="Hall N."/>
            <person name="Watson M."/>
            <person name="Adriaenssens E.M."/>
            <person name="Foster-Nyarko E."/>
            <person name="Jarju S."/>
            <person name="Secka A."/>
            <person name="Antonio M."/>
            <person name="Oren A."/>
            <person name="Chaudhuri R.R."/>
            <person name="La Ragione R."/>
            <person name="Hildebrand F."/>
            <person name="Pallen M.J."/>
        </authorList>
    </citation>
    <scope>NUCLEOTIDE SEQUENCE</scope>
    <source>
        <strain evidence="2">ChiGjej2B2-7701</strain>
    </source>
</reference>
<feature type="domain" description="Serine aminopeptidase S33" evidence="1">
    <location>
        <begin position="34"/>
        <end position="298"/>
    </location>
</feature>
<keyword evidence="2" id="KW-0378">Hydrolase</keyword>
<reference evidence="2" key="2">
    <citation type="submission" date="2021-09" db="EMBL/GenBank/DDBJ databases">
        <authorList>
            <person name="Gilroy R."/>
        </authorList>
    </citation>
    <scope>NUCLEOTIDE SEQUENCE</scope>
    <source>
        <strain evidence="2">ChiGjej2B2-7701</strain>
    </source>
</reference>
<dbReference type="InterPro" id="IPR029058">
    <property type="entry name" value="AB_hydrolase_fold"/>
</dbReference>
<dbReference type="Proteomes" id="UP000746751">
    <property type="component" value="Unassembled WGS sequence"/>
</dbReference>
<dbReference type="Pfam" id="PF12146">
    <property type="entry name" value="Hydrolase_4"/>
    <property type="match status" value="1"/>
</dbReference>
<dbReference type="PANTHER" id="PTHR11614">
    <property type="entry name" value="PHOSPHOLIPASE-RELATED"/>
    <property type="match status" value="1"/>
</dbReference>
<accession>A0A921IP37</accession>
<dbReference type="EMBL" id="DYVF01000038">
    <property type="protein sequence ID" value="HJG30824.1"/>
    <property type="molecule type" value="Genomic_DNA"/>
</dbReference>
<dbReference type="InterPro" id="IPR022742">
    <property type="entry name" value="Hydrolase_4"/>
</dbReference>
<dbReference type="GO" id="GO:0016787">
    <property type="term" value="F:hydrolase activity"/>
    <property type="evidence" value="ECO:0007669"/>
    <property type="project" value="UniProtKB-KW"/>
</dbReference>
<protein>
    <submittedName>
        <fullName evidence="2">Alpha/beta hydrolase</fullName>
    </submittedName>
</protein>
<gene>
    <name evidence="2" type="ORF">K8U80_05450</name>
</gene>
<name>A0A921IP37_9ACTN</name>
<organism evidence="2 3">
    <name type="scientific">Collinsella ihumii</name>
    <dbReference type="NCBI Taxonomy" id="1720204"/>
    <lineage>
        <taxon>Bacteria</taxon>
        <taxon>Bacillati</taxon>
        <taxon>Actinomycetota</taxon>
        <taxon>Coriobacteriia</taxon>
        <taxon>Coriobacteriales</taxon>
        <taxon>Coriobacteriaceae</taxon>
        <taxon>Collinsella</taxon>
    </lineage>
</organism>
<dbReference type="Gene3D" id="3.40.50.1820">
    <property type="entry name" value="alpha/beta hydrolase"/>
    <property type="match status" value="1"/>
</dbReference>
<dbReference type="AlphaFoldDB" id="A0A921IP37"/>
<evidence type="ECO:0000313" key="3">
    <source>
        <dbReference type="Proteomes" id="UP000746751"/>
    </source>
</evidence>
<evidence type="ECO:0000313" key="2">
    <source>
        <dbReference type="EMBL" id="HJG30824.1"/>
    </source>
</evidence>
<evidence type="ECO:0000259" key="1">
    <source>
        <dbReference type="Pfam" id="PF12146"/>
    </source>
</evidence>
<dbReference type="SUPFAM" id="SSF53474">
    <property type="entry name" value="alpha/beta-Hydrolases"/>
    <property type="match status" value="1"/>
</dbReference>
<comment type="caution">
    <text evidence="2">The sequence shown here is derived from an EMBL/GenBank/DDBJ whole genome shotgun (WGS) entry which is preliminary data.</text>
</comment>